<reference evidence="10" key="1">
    <citation type="submission" date="2016-11" db="EMBL/GenBank/DDBJ databases">
        <title>Amyloid and allorecognition in Botryllus schlosseri.</title>
        <authorList>
            <person name="Franchi N."/>
            <person name="Ballarin L."/>
        </authorList>
    </citation>
    <scope>NUCLEOTIDE SEQUENCE</scope>
</reference>
<evidence type="ECO:0000259" key="9">
    <source>
        <dbReference type="Pfam" id="PF01431"/>
    </source>
</evidence>
<dbReference type="GO" id="GO:0004222">
    <property type="term" value="F:metalloendopeptidase activity"/>
    <property type="evidence" value="ECO:0007669"/>
    <property type="project" value="InterPro"/>
</dbReference>
<dbReference type="Gene3D" id="1.10.1380.10">
    <property type="entry name" value="Neutral endopeptidase , domain2"/>
    <property type="match status" value="1"/>
</dbReference>
<dbReference type="InterPro" id="IPR024079">
    <property type="entry name" value="MetalloPept_cat_dom_sf"/>
</dbReference>
<comment type="similarity">
    <text evidence="2">Belongs to the peptidase M13 family.</text>
</comment>
<dbReference type="PRINTS" id="PR00786">
    <property type="entry name" value="NEPRILYSIN"/>
</dbReference>
<sequence length="301" mass="34446">MSWDSLLLIIEICDLTQEKAEKIIPVIGYPDYVTNEEDPTMDEEYESYEVTQSEYFKNVIRIQIESSKNLLMILDDTVDRNQWLTSPATVNAFYSATRNQISFPAAILQPPFYDEAQPSSMNYGGIGMVIGHEITHGFDDMGSDYNGDGDLEKWWSAESRRNFEQKSECIERQYGDYFWPEANQKLNGKLTLGENIADNGGIRQAYKAYEKWRSVNGEDLKLPGLENFSEDQLFFLNNAQIWCSLVRPQFAATAVATNSHSPGLFRVIGALSNFEKFGEAYNCKRGLDKMYPNKNDSCRVW</sequence>
<comment type="subcellular location">
    <subcellularLocation>
        <location evidence="1">Cell membrane</location>
        <topology evidence="1">Single-pass type II membrane protein</topology>
    </subcellularLocation>
</comment>
<dbReference type="Pfam" id="PF01431">
    <property type="entry name" value="Peptidase_M13"/>
    <property type="match status" value="1"/>
</dbReference>
<dbReference type="PANTHER" id="PTHR11733:SF114">
    <property type="entry name" value="NEPRILYSIN"/>
    <property type="match status" value="1"/>
</dbReference>
<dbReference type="InterPro" id="IPR042089">
    <property type="entry name" value="Peptidase_M13_dom_2"/>
</dbReference>
<dbReference type="InterPro" id="IPR000718">
    <property type="entry name" value="Peptidase_M13"/>
</dbReference>
<dbReference type="InterPro" id="IPR018497">
    <property type="entry name" value="Peptidase_M13_C"/>
</dbReference>
<evidence type="ECO:0000256" key="3">
    <source>
        <dbReference type="ARBA" id="ARBA00022692"/>
    </source>
</evidence>
<dbReference type="PANTHER" id="PTHR11733">
    <property type="entry name" value="ZINC METALLOPROTEASE FAMILY M13 NEPRILYSIN-RELATED"/>
    <property type="match status" value="1"/>
</dbReference>
<organism evidence="10">
    <name type="scientific">Botryllus schlosseri</name>
    <name type="common">Golden star tunicate</name>
    <name type="synonym">Alcyonium schlosseri</name>
    <dbReference type="NCBI Taxonomy" id="30301"/>
    <lineage>
        <taxon>Eukaryota</taxon>
        <taxon>Metazoa</taxon>
        <taxon>Chordata</taxon>
        <taxon>Tunicata</taxon>
        <taxon>Ascidiacea</taxon>
        <taxon>Stolidobranchia</taxon>
        <taxon>Styelidae</taxon>
        <taxon>Botryllus</taxon>
    </lineage>
</organism>
<evidence type="ECO:0000313" key="10">
    <source>
        <dbReference type="EMBL" id="ATN40258.1"/>
    </source>
</evidence>
<dbReference type="PROSITE" id="PS51885">
    <property type="entry name" value="NEPRILYSIN"/>
    <property type="match status" value="1"/>
</dbReference>
<keyword evidence="8" id="KW-0325">Glycoprotein</keyword>
<feature type="domain" description="Peptidase M13 C-terminal" evidence="9">
    <location>
        <begin position="91"/>
        <end position="298"/>
    </location>
</feature>
<dbReference type="GO" id="GO:0016485">
    <property type="term" value="P:protein processing"/>
    <property type="evidence" value="ECO:0007669"/>
    <property type="project" value="TreeGrafter"/>
</dbReference>
<dbReference type="AlphaFoldDB" id="A0A2D1CNA6"/>
<dbReference type="CDD" id="cd08662">
    <property type="entry name" value="M13"/>
    <property type="match status" value="1"/>
</dbReference>
<keyword evidence="5" id="KW-1133">Transmembrane helix</keyword>
<name>A0A2D1CNA6_BOTSH</name>
<keyword evidence="7" id="KW-1015">Disulfide bond</keyword>
<dbReference type="GO" id="GO:0005886">
    <property type="term" value="C:plasma membrane"/>
    <property type="evidence" value="ECO:0007669"/>
    <property type="project" value="UniProtKB-SubCell"/>
</dbReference>
<evidence type="ECO:0000256" key="7">
    <source>
        <dbReference type="ARBA" id="ARBA00023157"/>
    </source>
</evidence>
<proteinExistence type="evidence at transcript level"/>
<evidence type="ECO:0000256" key="5">
    <source>
        <dbReference type="ARBA" id="ARBA00022989"/>
    </source>
</evidence>
<evidence type="ECO:0000256" key="4">
    <source>
        <dbReference type="ARBA" id="ARBA00022968"/>
    </source>
</evidence>
<dbReference type="SUPFAM" id="SSF55486">
    <property type="entry name" value="Metalloproteases ('zincins'), catalytic domain"/>
    <property type="match status" value="1"/>
</dbReference>
<evidence type="ECO:0000256" key="2">
    <source>
        <dbReference type="ARBA" id="ARBA00007357"/>
    </source>
</evidence>
<accession>A0A2D1CNA6</accession>
<keyword evidence="6" id="KW-0472">Membrane</keyword>
<keyword evidence="3" id="KW-0812">Transmembrane</keyword>
<evidence type="ECO:0000256" key="1">
    <source>
        <dbReference type="ARBA" id="ARBA00004401"/>
    </source>
</evidence>
<dbReference type="Gene3D" id="3.40.390.10">
    <property type="entry name" value="Collagenase (Catalytic Domain)"/>
    <property type="match status" value="1"/>
</dbReference>
<evidence type="ECO:0000256" key="6">
    <source>
        <dbReference type="ARBA" id="ARBA00023136"/>
    </source>
</evidence>
<evidence type="ECO:0000256" key="8">
    <source>
        <dbReference type="ARBA" id="ARBA00023180"/>
    </source>
</evidence>
<keyword evidence="4" id="KW-0735">Signal-anchor</keyword>
<dbReference type="EMBL" id="KY249555">
    <property type="protein sequence ID" value="ATN40258.1"/>
    <property type="molecule type" value="mRNA"/>
</dbReference>
<protein>
    <submittedName>
        <fullName evidence="10">Neprilisin</fullName>
    </submittedName>
</protein>